<dbReference type="InterPro" id="IPR017871">
    <property type="entry name" value="ABC_transporter-like_CS"/>
</dbReference>
<dbReference type="PANTHER" id="PTHR43776:SF7">
    <property type="entry name" value="D,D-DIPEPTIDE TRANSPORT ATP-BINDING PROTEIN DDPF-RELATED"/>
    <property type="match status" value="1"/>
</dbReference>
<dbReference type="CDD" id="cd03257">
    <property type="entry name" value="ABC_NikE_OppD_transporters"/>
    <property type="match status" value="1"/>
</dbReference>
<sequence>MSDPILSVRDLSVVFDVKLQNAWPWTPPLKLHAVSKLSFDLQPGETLGLVGESGSGKSTLARAIIGTIPVTSGDILYKGQSLMKMGAQERRKHRRDVQMVFQDPLAALNPRMTVGDIIAEPLVTHEPHTPRKQVKARVGELMERVGLLPNLINRYPHEFSGGQCQRIGIARALILKPKLMICDEPVSALDVSVQAQVVNLLKDIQKDMGLSMIFIAHDLSVVKHISDRIVVMYLGRPMEIGPAKAVTAMPTHPYTQALIASVPIPDPKAERARTRPVLDGDLPSPLAPPSGCVFRTRCPKVQDVCAGNRPAMEISASEQMAACPFHG</sequence>
<dbReference type="NCBIfam" id="TIGR01727">
    <property type="entry name" value="oligo_HPY"/>
    <property type="match status" value="1"/>
</dbReference>
<reference evidence="7 8" key="1">
    <citation type="submission" date="2022-01" db="EMBL/GenBank/DDBJ databases">
        <title>Octadecabacter sp. nov., isolated from a marine alga.</title>
        <authorList>
            <person name="Jin M.S."/>
            <person name="Kim H.M."/>
            <person name="Han D.M."/>
            <person name="Jung J.J."/>
            <person name="Jeon C.O."/>
        </authorList>
    </citation>
    <scope>NUCLEOTIDE SEQUENCE [LARGE SCALE GENOMIC DNA]</scope>
    <source>
        <strain evidence="7 8">G9-8</strain>
    </source>
</reference>
<evidence type="ECO:0000256" key="4">
    <source>
        <dbReference type="ARBA" id="ARBA00022741"/>
    </source>
</evidence>
<feature type="domain" description="ABC transporter" evidence="6">
    <location>
        <begin position="17"/>
        <end position="259"/>
    </location>
</feature>
<dbReference type="Pfam" id="PF00005">
    <property type="entry name" value="ABC_tran"/>
    <property type="match status" value="1"/>
</dbReference>
<gene>
    <name evidence="7" type="ORF">L0664_15075</name>
</gene>
<dbReference type="Proteomes" id="UP001200557">
    <property type="component" value="Unassembled WGS sequence"/>
</dbReference>
<evidence type="ECO:0000256" key="2">
    <source>
        <dbReference type="ARBA" id="ARBA00005417"/>
    </source>
</evidence>
<keyword evidence="4" id="KW-0547">Nucleotide-binding</keyword>
<dbReference type="InterPro" id="IPR003439">
    <property type="entry name" value="ABC_transporter-like_ATP-bd"/>
</dbReference>
<keyword evidence="8" id="KW-1185">Reference proteome</keyword>
<dbReference type="InterPro" id="IPR013563">
    <property type="entry name" value="Oligopep_ABC_C"/>
</dbReference>
<keyword evidence="3" id="KW-0813">Transport</keyword>
<dbReference type="Pfam" id="PF08352">
    <property type="entry name" value="oligo_HPY"/>
    <property type="match status" value="1"/>
</dbReference>
<evidence type="ECO:0000313" key="8">
    <source>
        <dbReference type="Proteomes" id="UP001200557"/>
    </source>
</evidence>
<comment type="similarity">
    <text evidence="2">Belongs to the ABC transporter superfamily.</text>
</comment>
<evidence type="ECO:0000256" key="3">
    <source>
        <dbReference type="ARBA" id="ARBA00022448"/>
    </source>
</evidence>
<dbReference type="EMBL" id="JAKGAQ010000004">
    <property type="protein sequence ID" value="MCF2872396.1"/>
    <property type="molecule type" value="Genomic_DNA"/>
</dbReference>
<dbReference type="Gene3D" id="3.40.50.300">
    <property type="entry name" value="P-loop containing nucleotide triphosphate hydrolases"/>
    <property type="match status" value="1"/>
</dbReference>
<dbReference type="GO" id="GO:0005524">
    <property type="term" value="F:ATP binding"/>
    <property type="evidence" value="ECO:0007669"/>
    <property type="project" value="UniProtKB-KW"/>
</dbReference>
<name>A0ABS9CZP8_9RHOB</name>
<organism evidence="7 8">
    <name type="scientific">Octadecabacter dasysiphoniae</name>
    <dbReference type="NCBI Taxonomy" id="2909341"/>
    <lineage>
        <taxon>Bacteria</taxon>
        <taxon>Pseudomonadati</taxon>
        <taxon>Pseudomonadota</taxon>
        <taxon>Alphaproteobacteria</taxon>
        <taxon>Rhodobacterales</taxon>
        <taxon>Roseobacteraceae</taxon>
        <taxon>Octadecabacter</taxon>
    </lineage>
</organism>
<keyword evidence="5 7" id="KW-0067">ATP-binding</keyword>
<evidence type="ECO:0000313" key="7">
    <source>
        <dbReference type="EMBL" id="MCF2872396.1"/>
    </source>
</evidence>
<accession>A0ABS9CZP8</accession>
<protein>
    <submittedName>
        <fullName evidence="7">ATP-binding cassette domain-containing protein</fullName>
    </submittedName>
</protein>
<comment type="caution">
    <text evidence="7">The sequence shown here is derived from an EMBL/GenBank/DDBJ whole genome shotgun (WGS) entry which is preliminary data.</text>
</comment>
<dbReference type="RefSeq" id="WP_235226725.1">
    <property type="nucleotide sequence ID" value="NZ_JAKGAQ010000004.1"/>
</dbReference>
<dbReference type="InterPro" id="IPR027417">
    <property type="entry name" value="P-loop_NTPase"/>
</dbReference>
<dbReference type="SUPFAM" id="SSF52540">
    <property type="entry name" value="P-loop containing nucleoside triphosphate hydrolases"/>
    <property type="match status" value="1"/>
</dbReference>
<dbReference type="InterPro" id="IPR003593">
    <property type="entry name" value="AAA+_ATPase"/>
</dbReference>
<dbReference type="InterPro" id="IPR050319">
    <property type="entry name" value="ABC_transp_ATP-bind"/>
</dbReference>
<evidence type="ECO:0000256" key="5">
    <source>
        <dbReference type="ARBA" id="ARBA00022840"/>
    </source>
</evidence>
<dbReference type="PROSITE" id="PS00211">
    <property type="entry name" value="ABC_TRANSPORTER_1"/>
    <property type="match status" value="1"/>
</dbReference>
<evidence type="ECO:0000259" key="6">
    <source>
        <dbReference type="PROSITE" id="PS50893"/>
    </source>
</evidence>
<dbReference type="SMART" id="SM00382">
    <property type="entry name" value="AAA"/>
    <property type="match status" value="1"/>
</dbReference>
<comment type="subcellular location">
    <subcellularLocation>
        <location evidence="1">Cell inner membrane</location>
        <topology evidence="1">Peripheral membrane protein</topology>
    </subcellularLocation>
</comment>
<proteinExistence type="inferred from homology"/>
<dbReference type="PROSITE" id="PS50893">
    <property type="entry name" value="ABC_TRANSPORTER_2"/>
    <property type="match status" value="1"/>
</dbReference>
<dbReference type="PANTHER" id="PTHR43776">
    <property type="entry name" value="TRANSPORT ATP-BINDING PROTEIN"/>
    <property type="match status" value="1"/>
</dbReference>
<evidence type="ECO:0000256" key="1">
    <source>
        <dbReference type="ARBA" id="ARBA00004417"/>
    </source>
</evidence>